<evidence type="ECO:0000256" key="1">
    <source>
        <dbReference type="SAM" id="Phobius"/>
    </source>
</evidence>
<keyword evidence="3" id="KW-1185">Reference proteome</keyword>
<comment type="caution">
    <text evidence="2">The sequence shown here is derived from an EMBL/GenBank/DDBJ whole genome shotgun (WGS) entry which is preliminary data.</text>
</comment>
<protein>
    <submittedName>
        <fullName evidence="2">Uncharacterized protein</fullName>
    </submittedName>
</protein>
<feature type="transmembrane region" description="Helical" evidence="1">
    <location>
        <begin position="105"/>
        <end position="126"/>
    </location>
</feature>
<keyword evidence="1" id="KW-0472">Membrane</keyword>
<reference evidence="2 3" key="1">
    <citation type="submission" date="2018-06" db="EMBL/GenBank/DDBJ databases">
        <title>Genomic Encyclopedia of Type Strains, Phase III (KMG-III): the genomes of soil and plant-associated and newly described type strains.</title>
        <authorList>
            <person name="Whitman W."/>
        </authorList>
    </citation>
    <scope>NUCLEOTIDE SEQUENCE [LARGE SCALE GENOMIC DNA]</scope>
    <source>
        <strain evidence="2 3">CGMCC 4.7090</strain>
    </source>
</reference>
<gene>
    <name evidence="2" type="ORF">B0I29_104445</name>
</gene>
<proteinExistence type="predicted"/>
<evidence type="ECO:0000313" key="2">
    <source>
        <dbReference type="EMBL" id="RAK39904.1"/>
    </source>
</evidence>
<organism evidence="2 3">
    <name type="scientific">Actinoplanes lutulentus</name>
    <dbReference type="NCBI Taxonomy" id="1287878"/>
    <lineage>
        <taxon>Bacteria</taxon>
        <taxon>Bacillati</taxon>
        <taxon>Actinomycetota</taxon>
        <taxon>Actinomycetes</taxon>
        <taxon>Micromonosporales</taxon>
        <taxon>Micromonosporaceae</taxon>
        <taxon>Actinoplanes</taxon>
    </lineage>
</organism>
<sequence>MKLYADRLPTAIRQLLTDILAVLWVYLWIRVALWIQDIVEKLAVPGQKLESAGTGIAGNLAEAGSKVGRVPVVGDDLTKPFTGAADAARSIAEAGRDQQQFVDQLALILPLVAIAVPMALIVFLWLPLRLRWMRRAGVAAAVRDDPAGRDLLALRALASQPLSVLTRLGPDIAQSWRAGDPEAVDTLAELELRSLGLRRRRPSPDAPAGALPRG</sequence>
<name>A0A327ZGI3_9ACTN</name>
<dbReference type="RefSeq" id="WP_111649074.1">
    <property type="nucleotide sequence ID" value="NZ_JACHWI010000001.1"/>
</dbReference>
<dbReference type="OrthoDB" id="5198533at2"/>
<dbReference type="Proteomes" id="UP000249341">
    <property type="component" value="Unassembled WGS sequence"/>
</dbReference>
<dbReference type="EMBL" id="QLMJ01000004">
    <property type="protein sequence ID" value="RAK39904.1"/>
    <property type="molecule type" value="Genomic_DNA"/>
</dbReference>
<accession>A0A327ZGI3</accession>
<keyword evidence="1" id="KW-1133">Transmembrane helix</keyword>
<evidence type="ECO:0000313" key="3">
    <source>
        <dbReference type="Proteomes" id="UP000249341"/>
    </source>
</evidence>
<keyword evidence="1" id="KW-0812">Transmembrane</keyword>
<dbReference type="AlphaFoldDB" id="A0A327ZGI3"/>
<feature type="transmembrane region" description="Helical" evidence="1">
    <location>
        <begin position="12"/>
        <end position="35"/>
    </location>
</feature>